<dbReference type="GO" id="GO:0004519">
    <property type="term" value="F:endonuclease activity"/>
    <property type="evidence" value="ECO:0007669"/>
    <property type="project" value="UniProtKB-KW"/>
</dbReference>
<dbReference type="SUPFAM" id="SSF82771">
    <property type="entry name" value="GIY-YIG endonuclease"/>
    <property type="match status" value="1"/>
</dbReference>
<protein>
    <submittedName>
        <fullName evidence="2">Putative endonuclease</fullName>
    </submittedName>
</protein>
<sequence>MKAFVYILFSEKLNRFYSGITTLEVDQRIQNHINKVYGKFNFTQKADDWILFHFIECQDLPQARKIEIHIKKMKSSTYLRNLAKYPEMSDKLLIKFKS</sequence>
<keyword evidence="3" id="KW-1185">Reference proteome</keyword>
<organism evidence="2 3">
    <name type="scientific">Mongoliibacter ruber</name>
    <dbReference type="NCBI Taxonomy" id="1750599"/>
    <lineage>
        <taxon>Bacteria</taxon>
        <taxon>Pseudomonadati</taxon>
        <taxon>Bacteroidota</taxon>
        <taxon>Cytophagia</taxon>
        <taxon>Cytophagales</taxon>
        <taxon>Cyclobacteriaceae</taxon>
        <taxon>Mongoliibacter</taxon>
    </lineage>
</organism>
<reference evidence="2 3" key="1">
    <citation type="submission" date="2018-03" db="EMBL/GenBank/DDBJ databases">
        <title>Genomic Encyclopedia of Archaeal and Bacterial Type Strains, Phase II (KMG-II): from individual species to whole genera.</title>
        <authorList>
            <person name="Goeker M."/>
        </authorList>
    </citation>
    <scope>NUCLEOTIDE SEQUENCE [LARGE SCALE GENOMIC DNA]</scope>
    <source>
        <strain evidence="2 3">DSM 27929</strain>
    </source>
</reference>
<dbReference type="Proteomes" id="UP000238157">
    <property type="component" value="Unassembled WGS sequence"/>
</dbReference>
<dbReference type="RefSeq" id="WP_106131983.1">
    <property type="nucleotide sequence ID" value="NZ_PVTR01000001.1"/>
</dbReference>
<keyword evidence="2" id="KW-0255">Endonuclease</keyword>
<name>A0A2T0WVP6_9BACT</name>
<evidence type="ECO:0000259" key="1">
    <source>
        <dbReference type="PROSITE" id="PS50164"/>
    </source>
</evidence>
<comment type="caution">
    <text evidence="2">The sequence shown here is derived from an EMBL/GenBank/DDBJ whole genome shotgun (WGS) entry which is preliminary data.</text>
</comment>
<dbReference type="InterPro" id="IPR000305">
    <property type="entry name" value="GIY-YIG_endonuc"/>
</dbReference>
<proteinExistence type="predicted"/>
<dbReference type="InterPro" id="IPR035901">
    <property type="entry name" value="GIY-YIG_endonuc_sf"/>
</dbReference>
<feature type="domain" description="GIY-YIG" evidence="1">
    <location>
        <begin position="1"/>
        <end position="80"/>
    </location>
</feature>
<evidence type="ECO:0000313" key="3">
    <source>
        <dbReference type="Proteomes" id="UP000238157"/>
    </source>
</evidence>
<dbReference type="EMBL" id="PVTR01000001">
    <property type="protein sequence ID" value="PRY90766.1"/>
    <property type="molecule type" value="Genomic_DNA"/>
</dbReference>
<dbReference type="Pfam" id="PF01541">
    <property type="entry name" value="GIY-YIG"/>
    <property type="match status" value="1"/>
</dbReference>
<dbReference type="PROSITE" id="PS50164">
    <property type="entry name" value="GIY_YIG"/>
    <property type="match status" value="1"/>
</dbReference>
<keyword evidence="2" id="KW-0540">Nuclease</keyword>
<evidence type="ECO:0000313" key="2">
    <source>
        <dbReference type="EMBL" id="PRY90766.1"/>
    </source>
</evidence>
<keyword evidence="2" id="KW-0378">Hydrolase</keyword>
<dbReference type="Gene3D" id="3.40.1440.10">
    <property type="entry name" value="GIY-YIG endonuclease"/>
    <property type="match status" value="1"/>
</dbReference>
<dbReference type="AlphaFoldDB" id="A0A2T0WVP6"/>
<gene>
    <name evidence="2" type="ORF">CLW00_101432</name>
</gene>
<dbReference type="OrthoDB" id="1495241at2"/>
<accession>A0A2T0WVP6</accession>